<name>A0ABZ2KAG8_9BACT</name>
<protein>
    <recommendedName>
        <fullName evidence="3">Fibronectin type-III domain-containing protein</fullName>
    </recommendedName>
</protein>
<dbReference type="SMART" id="SM00060">
    <property type="entry name" value="FN3"/>
    <property type="match status" value="1"/>
</dbReference>
<feature type="chain" id="PRO_5045506645" description="Fibronectin type-III domain-containing protein" evidence="2">
    <location>
        <begin position="29"/>
        <end position="406"/>
    </location>
</feature>
<evidence type="ECO:0000313" key="4">
    <source>
        <dbReference type="EMBL" id="WXA95074.1"/>
    </source>
</evidence>
<keyword evidence="2" id="KW-0732">Signal</keyword>
<dbReference type="InterPro" id="IPR013783">
    <property type="entry name" value="Ig-like_fold"/>
</dbReference>
<proteinExistence type="predicted"/>
<reference evidence="4 5" key="1">
    <citation type="submission" date="2021-12" db="EMBL/GenBank/DDBJ databases">
        <title>Discovery of the Pendulisporaceae a myxobacterial family with distinct sporulation behavior and unique specialized metabolism.</title>
        <authorList>
            <person name="Garcia R."/>
            <person name="Popoff A."/>
            <person name="Bader C.D."/>
            <person name="Loehr J."/>
            <person name="Walesch S."/>
            <person name="Walt C."/>
            <person name="Boldt J."/>
            <person name="Bunk B."/>
            <person name="Haeckl F.J.F.P.J."/>
            <person name="Gunesch A.P."/>
            <person name="Birkelbach J."/>
            <person name="Nuebel U."/>
            <person name="Pietschmann T."/>
            <person name="Bach T."/>
            <person name="Mueller R."/>
        </authorList>
    </citation>
    <scope>NUCLEOTIDE SEQUENCE [LARGE SCALE GENOMIC DNA]</scope>
    <source>
        <strain evidence="4 5">MSr12523</strain>
    </source>
</reference>
<dbReference type="RefSeq" id="WP_394845683.1">
    <property type="nucleotide sequence ID" value="NZ_CP089982.1"/>
</dbReference>
<sequence>MRTFFSLLLRTLVAVCIGALTWSFTADAYAQSLTFTAINVTRVKPDGSNAPSHPSGVPNNTLTRDDCIQDVSLRLSLTVAGTPDSSHNLEAWGGGGTCDQVSARTPNTATCGRVRDLIGGASVRVGTLTVDIRVQDIADQQSAASKNAGPYKRGTAAACDAQTTSGPQSTNVYLLWLTSPSAEQQGLFTQPVTIDMRGPPGPTGITAGEGDRVVKLNWTATQNAGTEGVQGYKVYCAPVADIDAAPAPVVDAGDAGPPACEDGGFTDGGFDDAGNPIPGQPIDGGCAPPVSDGGGGSNCPKPPLNECATAGGAISNGTTVKGLTNGTYYSFAVAAYNKSQNVGAVSDPVCATPGPVADFFYQYRRDGGEAGGCALEGAPVANGVTIAGASVIGIALLRRRRKGKRS</sequence>
<organism evidence="4 5">
    <name type="scientific">Pendulispora brunnea</name>
    <dbReference type="NCBI Taxonomy" id="2905690"/>
    <lineage>
        <taxon>Bacteria</taxon>
        <taxon>Pseudomonadati</taxon>
        <taxon>Myxococcota</taxon>
        <taxon>Myxococcia</taxon>
        <taxon>Myxococcales</taxon>
        <taxon>Sorangiineae</taxon>
        <taxon>Pendulisporaceae</taxon>
        <taxon>Pendulispora</taxon>
    </lineage>
</organism>
<feature type="transmembrane region" description="Helical" evidence="1">
    <location>
        <begin position="380"/>
        <end position="397"/>
    </location>
</feature>
<dbReference type="InterPro" id="IPR003961">
    <property type="entry name" value="FN3_dom"/>
</dbReference>
<dbReference type="EMBL" id="CP089982">
    <property type="protein sequence ID" value="WXA95074.1"/>
    <property type="molecule type" value="Genomic_DNA"/>
</dbReference>
<dbReference type="SUPFAM" id="SSF49265">
    <property type="entry name" value="Fibronectin type III"/>
    <property type="match status" value="1"/>
</dbReference>
<evidence type="ECO:0000313" key="5">
    <source>
        <dbReference type="Proteomes" id="UP001379533"/>
    </source>
</evidence>
<dbReference type="Gene3D" id="2.60.40.10">
    <property type="entry name" value="Immunoglobulins"/>
    <property type="match status" value="1"/>
</dbReference>
<keyword evidence="1" id="KW-0472">Membrane</keyword>
<keyword evidence="1" id="KW-0812">Transmembrane</keyword>
<gene>
    <name evidence="4" type="ORF">LZC95_52715</name>
</gene>
<evidence type="ECO:0000256" key="1">
    <source>
        <dbReference type="SAM" id="Phobius"/>
    </source>
</evidence>
<dbReference type="InterPro" id="IPR036116">
    <property type="entry name" value="FN3_sf"/>
</dbReference>
<keyword evidence="1" id="KW-1133">Transmembrane helix</keyword>
<evidence type="ECO:0000259" key="3">
    <source>
        <dbReference type="SMART" id="SM00060"/>
    </source>
</evidence>
<feature type="domain" description="Fibronectin type-III" evidence="3">
    <location>
        <begin position="199"/>
        <end position="343"/>
    </location>
</feature>
<dbReference type="Proteomes" id="UP001379533">
    <property type="component" value="Chromosome"/>
</dbReference>
<feature type="signal peptide" evidence="2">
    <location>
        <begin position="1"/>
        <end position="28"/>
    </location>
</feature>
<keyword evidence="5" id="KW-1185">Reference proteome</keyword>
<evidence type="ECO:0000256" key="2">
    <source>
        <dbReference type="SAM" id="SignalP"/>
    </source>
</evidence>
<accession>A0ABZ2KAG8</accession>